<dbReference type="PANTHER" id="PTHR23355:SF9">
    <property type="entry name" value="DIS3-LIKE EXONUCLEASE 2"/>
    <property type="match status" value="1"/>
</dbReference>
<dbReference type="InterPro" id="IPR040596">
    <property type="entry name" value="RNase_II_C_S1"/>
</dbReference>
<evidence type="ECO:0000259" key="2">
    <source>
        <dbReference type="SMART" id="SM00955"/>
    </source>
</evidence>
<sequence length="496" mass="52541">MPGRPVRLPGSSDDATAASVADGLDALRAEVELPVDYPADALAEADAAARRPADAPHAPGRRADRTDVPLVTVDPVGSTDLDQAVHVERRGTGWRVRYAIADVAAFVVPGGALDAETHRRGLTCYSPDGRVPLHPTVLSEGAASLLPDQVRPAVLWQIDLDADGEPLDVHVERALVRSRAQLSYAQVQDALDAGTADDLLRGLAEVGRLRDARERARGGASLDVPEQEVVRADDGTYDLRFRATLPVEGWNAQISLLTGIVAARLMLDAGAGVVRTLPPADRRDVARLRRTAAALGIDWPDDLPYPDLLARLDSRRGTHAAFLREATTLFRGAGYRAFGAADAPAPAGDDAEHAAIRAPYAHVTAPLRRLVDRYGTEVCLAAVAGRAVPGWVHDALPDLPATMTRTGRRVAAFDRGALDLVEAVVLAPRVGERFTGVVVDADEPRDGRVRGALQLRDPAVVAPVTSAAGGLPLGGTVDVRLDEVSVAHRRVTFVAG</sequence>
<name>A0ABQ4DLT4_9CELL</name>
<evidence type="ECO:0000313" key="3">
    <source>
        <dbReference type="EMBL" id="GIG40304.1"/>
    </source>
</evidence>
<evidence type="ECO:0000313" key="4">
    <source>
        <dbReference type="Proteomes" id="UP000614741"/>
    </source>
</evidence>
<dbReference type="InterPro" id="IPR050180">
    <property type="entry name" value="RNR_Ribonuclease"/>
</dbReference>
<dbReference type="SUPFAM" id="SSF50249">
    <property type="entry name" value="Nucleic acid-binding proteins"/>
    <property type="match status" value="1"/>
</dbReference>
<dbReference type="SMART" id="SM00955">
    <property type="entry name" value="RNB"/>
    <property type="match status" value="1"/>
</dbReference>
<feature type="domain" description="RNB" evidence="2">
    <location>
        <begin position="62"/>
        <end position="385"/>
    </location>
</feature>
<dbReference type="Pfam" id="PF00773">
    <property type="entry name" value="RNB"/>
    <property type="match status" value="1"/>
</dbReference>
<comment type="caution">
    <text evidence="3">The sequence shown here is derived from an EMBL/GenBank/DDBJ whole genome shotgun (WGS) entry which is preliminary data.</text>
</comment>
<organism evidence="3 4">
    <name type="scientific">Cellulomonas phragmiteti</name>
    <dbReference type="NCBI Taxonomy" id="478780"/>
    <lineage>
        <taxon>Bacteria</taxon>
        <taxon>Bacillati</taxon>
        <taxon>Actinomycetota</taxon>
        <taxon>Actinomycetes</taxon>
        <taxon>Micrococcales</taxon>
        <taxon>Cellulomonadaceae</taxon>
        <taxon>Cellulomonas</taxon>
    </lineage>
</organism>
<protein>
    <submittedName>
        <fullName evidence="3">Ribonuclease R</fullName>
    </submittedName>
</protein>
<dbReference type="Pfam" id="PF18614">
    <property type="entry name" value="RNase_II_C_S1"/>
    <property type="match status" value="1"/>
</dbReference>
<proteinExistence type="predicted"/>
<feature type="region of interest" description="Disordered" evidence="1">
    <location>
        <begin position="46"/>
        <end position="67"/>
    </location>
</feature>
<keyword evidence="4" id="KW-1185">Reference proteome</keyword>
<dbReference type="Proteomes" id="UP000614741">
    <property type="component" value="Unassembled WGS sequence"/>
</dbReference>
<gene>
    <name evidence="3" type="ORF">Cph01nite_20660</name>
</gene>
<dbReference type="RefSeq" id="WP_203673897.1">
    <property type="nucleotide sequence ID" value="NZ_BONP01000010.1"/>
</dbReference>
<reference evidence="3 4" key="1">
    <citation type="submission" date="2021-01" db="EMBL/GenBank/DDBJ databases">
        <title>Whole genome shotgun sequence of Cellulomonas phragmiteti NBRC 110785.</title>
        <authorList>
            <person name="Komaki H."/>
            <person name="Tamura T."/>
        </authorList>
    </citation>
    <scope>NUCLEOTIDE SEQUENCE [LARGE SCALE GENOMIC DNA]</scope>
    <source>
        <strain evidence="3 4">NBRC 110785</strain>
    </source>
</reference>
<dbReference type="PANTHER" id="PTHR23355">
    <property type="entry name" value="RIBONUCLEASE"/>
    <property type="match status" value="1"/>
</dbReference>
<dbReference type="InterPro" id="IPR001900">
    <property type="entry name" value="RNase_II/R"/>
</dbReference>
<dbReference type="EMBL" id="BONP01000010">
    <property type="protein sequence ID" value="GIG40304.1"/>
    <property type="molecule type" value="Genomic_DNA"/>
</dbReference>
<dbReference type="InterPro" id="IPR012340">
    <property type="entry name" value="NA-bd_OB-fold"/>
</dbReference>
<accession>A0ABQ4DLT4</accession>
<evidence type="ECO:0000256" key="1">
    <source>
        <dbReference type="SAM" id="MobiDB-lite"/>
    </source>
</evidence>